<evidence type="ECO:0000256" key="1">
    <source>
        <dbReference type="SAM" id="Phobius"/>
    </source>
</evidence>
<keyword evidence="1" id="KW-0812">Transmembrane</keyword>
<keyword evidence="1" id="KW-1133">Transmembrane helix</keyword>
<evidence type="ECO:0000313" key="3">
    <source>
        <dbReference type="EMBL" id="OMO66139.1"/>
    </source>
</evidence>
<feature type="signal peptide" evidence="2">
    <location>
        <begin position="1"/>
        <end position="16"/>
    </location>
</feature>
<feature type="transmembrane region" description="Helical" evidence="1">
    <location>
        <begin position="124"/>
        <end position="141"/>
    </location>
</feature>
<feature type="transmembrane region" description="Helical" evidence="1">
    <location>
        <begin position="58"/>
        <end position="77"/>
    </location>
</feature>
<dbReference type="EMBL" id="AWUE01020782">
    <property type="protein sequence ID" value="OMO66139.1"/>
    <property type="molecule type" value="Genomic_DNA"/>
</dbReference>
<protein>
    <submittedName>
        <fullName evidence="3">Uncharacterized protein</fullName>
    </submittedName>
</protein>
<feature type="transmembrane region" description="Helical" evidence="1">
    <location>
        <begin position="20"/>
        <end position="38"/>
    </location>
</feature>
<feature type="chain" id="PRO_5012232727" evidence="2">
    <location>
        <begin position="17"/>
        <end position="203"/>
    </location>
</feature>
<evidence type="ECO:0000256" key="2">
    <source>
        <dbReference type="SAM" id="SignalP"/>
    </source>
</evidence>
<dbReference type="Proteomes" id="UP000187203">
    <property type="component" value="Unassembled WGS sequence"/>
</dbReference>
<keyword evidence="1" id="KW-0472">Membrane</keyword>
<proteinExistence type="predicted"/>
<gene>
    <name evidence="3" type="ORF">COLO4_30730</name>
</gene>
<keyword evidence="2" id="KW-0732">Signal</keyword>
<reference evidence="4" key="1">
    <citation type="submission" date="2013-09" db="EMBL/GenBank/DDBJ databases">
        <title>Corchorus olitorius genome sequencing.</title>
        <authorList>
            <person name="Alam M."/>
            <person name="Haque M.S."/>
            <person name="Islam M.S."/>
            <person name="Emdad E.M."/>
            <person name="Islam M.M."/>
            <person name="Ahmed B."/>
            <person name="Halim A."/>
            <person name="Hossen Q.M.M."/>
            <person name="Hossain M.Z."/>
            <person name="Ahmed R."/>
            <person name="Khan M.M."/>
            <person name="Islam R."/>
            <person name="Rashid M.M."/>
            <person name="Khan S.A."/>
            <person name="Rahman M.S."/>
            <person name="Alam M."/>
            <person name="Yahiya A.S."/>
            <person name="Khan M.S."/>
            <person name="Azam M.S."/>
            <person name="Haque T."/>
            <person name="Lashkar M.Z.H."/>
            <person name="Akhand A.I."/>
            <person name="Morshed G."/>
            <person name="Roy S."/>
            <person name="Uddin K.S."/>
            <person name="Rabeya T."/>
            <person name="Hossain A.S."/>
            <person name="Chowdhury A."/>
            <person name="Snigdha A.R."/>
            <person name="Mortoza M.S."/>
            <person name="Matin S.A."/>
            <person name="Hoque S.M.E."/>
            <person name="Islam M.K."/>
            <person name="Roy D.K."/>
            <person name="Haider R."/>
            <person name="Moosa M.M."/>
            <person name="Elias S.M."/>
            <person name="Hasan A.M."/>
            <person name="Jahan S."/>
            <person name="Shafiuddin M."/>
            <person name="Mahmood N."/>
            <person name="Shommy N.S."/>
        </authorList>
    </citation>
    <scope>NUCLEOTIDE SEQUENCE [LARGE SCALE GENOMIC DNA]</scope>
    <source>
        <strain evidence="4">cv. O-4</strain>
    </source>
</reference>
<comment type="caution">
    <text evidence="3">The sequence shown here is derived from an EMBL/GenBank/DDBJ whole genome shotgun (WGS) entry which is preliminary data.</text>
</comment>
<keyword evidence="4" id="KW-1185">Reference proteome</keyword>
<accession>A0A1R3H721</accession>
<sequence>MGILTILMALLTKTVCHPLFPGIAAMILSAALWLIWVIEVPLALDWLGWGSWFRQIEGISLSLSFPIFFLASVALYCKDRFRPRDRRLGSAVGGFHIALHAGIFCITLLSFLFVNGLLCDGYKILIVGFIVINLETIKKYVRRLRFVFRQRVFRVENLLELNNGNQQQLIRVKDIHIRHTIFEMFLGGQWKKMTLSNCTLQRQ</sequence>
<name>A0A1R3H721_9ROSI</name>
<feature type="transmembrane region" description="Helical" evidence="1">
    <location>
        <begin position="97"/>
        <end position="118"/>
    </location>
</feature>
<organism evidence="3 4">
    <name type="scientific">Corchorus olitorius</name>
    <dbReference type="NCBI Taxonomy" id="93759"/>
    <lineage>
        <taxon>Eukaryota</taxon>
        <taxon>Viridiplantae</taxon>
        <taxon>Streptophyta</taxon>
        <taxon>Embryophyta</taxon>
        <taxon>Tracheophyta</taxon>
        <taxon>Spermatophyta</taxon>
        <taxon>Magnoliopsida</taxon>
        <taxon>eudicotyledons</taxon>
        <taxon>Gunneridae</taxon>
        <taxon>Pentapetalae</taxon>
        <taxon>rosids</taxon>
        <taxon>malvids</taxon>
        <taxon>Malvales</taxon>
        <taxon>Malvaceae</taxon>
        <taxon>Grewioideae</taxon>
        <taxon>Apeibeae</taxon>
        <taxon>Corchorus</taxon>
    </lineage>
</organism>
<dbReference type="AlphaFoldDB" id="A0A1R3H721"/>
<evidence type="ECO:0000313" key="4">
    <source>
        <dbReference type="Proteomes" id="UP000187203"/>
    </source>
</evidence>